<sequence length="809" mass="90700">MHRQPKVTAEDLIDEFIDNHDRQSIKCERIQNVIQQLQNKDIESKEATEIGDLLATLAEIIPPIPSILTKFCDAIASICVDKKFLQFTDEAITTVVSILITQNKNFKNDPSPILRAISSILYGNTLRLKAFHDELLTLCHTQYTISEEAYRRAITIIGNISAFSGKSLDVSIYIKSIRFLTQAIATNNIEIQKPALRALQLTVLDAPPRTFDLPSITSLVSAIVFAHGPVPLRYEAIMVLKALASATSNAFYSQWPILLTGKTSVFDLFSVHSRIAKTSADLLAEMFTGAYSYMKIANNIDTIHAFTTLASQIGEIIDICFIRFFDVLNRTPRIDSAAWSKTAHAFAIFVKDVSFDSGHLKSGYLTRVVKWAESNIKENPDESLAVLKSLLWTSIENEEFKNSFDFIFNSFLANMKSENPDTSKTVSQAMRRIAYAYSSECVSRWSVLNPVLKESGAVAAFQVISRLAINKIDDINIWNDIITFYVPLAFETGNKTAVKLALECIGHSSFIFSSLPDSLQRTCLSTVLANDNESAYEAIGLLADSSAPEYSSTFLCEAYIKLSTANPPQLCPLSKVLKVFSTNYKEQFEKSWKDDVVRISTTNTSPYSAACLAYVLPFMDDQFERDAALEQILKVMDNSNDAETKWEAAASLSSAARYGYLNHKCCESLLNAMTESKSPKLRVNCAIALSELTNRIVLGDLFVKCVTVSVEFLKEPAHFTFLKLDEQRKLDGQMRSAITVFFFKLIKWSVPKDFNSMEEVLVTNSEMIYELMLYSDDAPWESITRLYELKFTSIPADLLEKFQAKAFPV</sequence>
<dbReference type="PANTHER" id="PTHR13366">
    <property type="entry name" value="MALARIA ANTIGEN-RELATED"/>
    <property type="match status" value="1"/>
</dbReference>
<dbReference type="EMBL" id="DS113512">
    <property type="protein sequence ID" value="EAY03198.1"/>
    <property type="molecule type" value="Genomic_DNA"/>
</dbReference>
<dbReference type="InParanoid" id="A2EVX7"/>
<name>A2EVX7_TRIV3</name>
<protein>
    <recommendedName>
        <fullName evidence="1">DUF4042 domain-containing protein</fullName>
    </recommendedName>
</protein>
<dbReference type="KEGG" id="tva:4761040"/>
<reference evidence="2" key="1">
    <citation type="submission" date="2006-10" db="EMBL/GenBank/DDBJ databases">
        <authorList>
            <person name="Amadeo P."/>
            <person name="Zhao Q."/>
            <person name="Wortman J."/>
            <person name="Fraser-Liggett C."/>
            <person name="Carlton J."/>
        </authorList>
    </citation>
    <scope>NUCLEOTIDE SEQUENCE</scope>
    <source>
        <strain evidence="2">G3</strain>
    </source>
</reference>
<dbReference type="InterPro" id="IPR016024">
    <property type="entry name" value="ARM-type_fold"/>
</dbReference>
<organism evidence="2 3">
    <name type="scientific">Trichomonas vaginalis (strain ATCC PRA-98 / G3)</name>
    <dbReference type="NCBI Taxonomy" id="412133"/>
    <lineage>
        <taxon>Eukaryota</taxon>
        <taxon>Metamonada</taxon>
        <taxon>Parabasalia</taxon>
        <taxon>Trichomonadida</taxon>
        <taxon>Trichomonadidae</taxon>
        <taxon>Trichomonas</taxon>
    </lineage>
</organism>
<evidence type="ECO:0000313" key="2">
    <source>
        <dbReference type="EMBL" id="EAY03198.1"/>
    </source>
</evidence>
<dbReference type="SUPFAM" id="SSF48371">
    <property type="entry name" value="ARM repeat"/>
    <property type="match status" value="1"/>
</dbReference>
<dbReference type="Gene3D" id="1.25.10.10">
    <property type="entry name" value="Leucine-rich Repeat Variant"/>
    <property type="match status" value="2"/>
</dbReference>
<dbReference type="AlphaFoldDB" id="A2EVX7"/>
<dbReference type="Pfam" id="PF13251">
    <property type="entry name" value="DUF4042"/>
    <property type="match status" value="1"/>
</dbReference>
<keyword evidence="3" id="KW-1185">Reference proteome</keyword>
<dbReference type="InterPro" id="IPR025283">
    <property type="entry name" value="DUF4042"/>
</dbReference>
<evidence type="ECO:0000259" key="1">
    <source>
        <dbReference type="Pfam" id="PF13251"/>
    </source>
</evidence>
<dbReference type="OrthoDB" id="10416035at2759"/>
<gene>
    <name evidence="2" type="ORF">TVAG_049820</name>
</gene>
<proteinExistence type="predicted"/>
<reference evidence="2" key="2">
    <citation type="journal article" date="2007" name="Science">
        <title>Draft genome sequence of the sexually transmitted pathogen Trichomonas vaginalis.</title>
        <authorList>
            <person name="Carlton J.M."/>
            <person name="Hirt R.P."/>
            <person name="Silva J.C."/>
            <person name="Delcher A.L."/>
            <person name="Schatz M."/>
            <person name="Zhao Q."/>
            <person name="Wortman J.R."/>
            <person name="Bidwell S.L."/>
            <person name="Alsmark U.C.M."/>
            <person name="Besteiro S."/>
            <person name="Sicheritz-Ponten T."/>
            <person name="Noel C.J."/>
            <person name="Dacks J.B."/>
            <person name="Foster P.G."/>
            <person name="Simillion C."/>
            <person name="Van de Peer Y."/>
            <person name="Miranda-Saavedra D."/>
            <person name="Barton G.J."/>
            <person name="Westrop G.D."/>
            <person name="Mueller S."/>
            <person name="Dessi D."/>
            <person name="Fiori P.L."/>
            <person name="Ren Q."/>
            <person name="Paulsen I."/>
            <person name="Zhang H."/>
            <person name="Bastida-Corcuera F.D."/>
            <person name="Simoes-Barbosa A."/>
            <person name="Brown M.T."/>
            <person name="Hayes R.D."/>
            <person name="Mukherjee M."/>
            <person name="Okumura C.Y."/>
            <person name="Schneider R."/>
            <person name="Smith A.J."/>
            <person name="Vanacova S."/>
            <person name="Villalvazo M."/>
            <person name="Haas B.J."/>
            <person name="Pertea M."/>
            <person name="Feldblyum T.V."/>
            <person name="Utterback T.R."/>
            <person name="Shu C.L."/>
            <person name="Osoegawa K."/>
            <person name="de Jong P.J."/>
            <person name="Hrdy I."/>
            <person name="Horvathova L."/>
            <person name="Zubacova Z."/>
            <person name="Dolezal P."/>
            <person name="Malik S.B."/>
            <person name="Logsdon J.M. Jr."/>
            <person name="Henze K."/>
            <person name="Gupta A."/>
            <person name="Wang C.C."/>
            <person name="Dunne R.L."/>
            <person name="Upcroft J.A."/>
            <person name="Upcroft P."/>
            <person name="White O."/>
            <person name="Salzberg S.L."/>
            <person name="Tang P."/>
            <person name="Chiu C.-H."/>
            <person name="Lee Y.-S."/>
            <person name="Embley T.M."/>
            <person name="Coombs G.H."/>
            <person name="Mottram J.C."/>
            <person name="Tachezy J."/>
            <person name="Fraser-Liggett C.M."/>
            <person name="Johnson P.J."/>
        </authorList>
    </citation>
    <scope>NUCLEOTIDE SEQUENCE [LARGE SCALE GENOMIC DNA]</scope>
    <source>
        <strain evidence="2">G3</strain>
    </source>
</reference>
<dbReference type="InterPro" id="IPR011989">
    <property type="entry name" value="ARM-like"/>
</dbReference>
<dbReference type="PANTHER" id="PTHR13366:SF0">
    <property type="entry name" value="HEAT REPEAT-CONTAINING PROTEIN 6"/>
    <property type="match status" value="1"/>
</dbReference>
<dbReference type="Proteomes" id="UP000001542">
    <property type="component" value="Unassembled WGS sequence"/>
</dbReference>
<dbReference type="VEuPathDB" id="TrichDB:TVAG_049820"/>
<dbReference type="InterPro" id="IPR052107">
    <property type="entry name" value="HEAT6"/>
</dbReference>
<dbReference type="RefSeq" id="XP_001315421.1">
    <property type="nucleotide sequence ID" value="XM_001315386.1"/>
</dbReference>
<dbReference type="VEuPathDB" id="TrichDB:TVAGG3_0548550"/>
<evidence type="ECO:0000313" key="3">
    <source>
        <dbReference type="Proteomes" id="UP000001542"/>
    </source>
</evidence>
<feature type="domain" description="DUF4042" evidence="1">
    <location>
        <begin position="232"/>
        <end position="386"/>
    </location>
</feature>
<accession>A2EVX7</accession>